<evidence type="ECO:0000256" key="8">
    <source>
        <dbReference type="ARBA" id="ARBA00023065"/>
    </source>
</evidence>
<evidence type="ECO:0000256" key="12">
    <source>
        <dbReference type="SAM" id="Coils"/>
    </source>
</evidence>
<dbReference type="InterPro" id="IPR034679">
    <property type="entry name" value="ATP_synth_b"/>
</dbReference>
<evidence type="ECO:0000256" key="11">
    <source>
        <dbReference type="RuleBase" id="RU003848"/>
    </source>
</evidence>
<evidence type="ECO:0000256" key="9">
    <source>
        <dbReference type="ARBA" id="ARBA00023136"/>
    </source>
</evidence>
<keyword evidence="12" id="KW-0175">Coiled coil</keyword>
<keyword evidence="14" id="KW-1185">Reference proteome</keyword>
<evidence type="ECO:0000256" key="10">
    <source>
        <dbReference type="ARBA" id="ARBA00025198"/>
    </source>
</evidence>
<dbReference type="GO" id="GO:0045259">
    <property type="term" value="C:proton-transporting ATP synthase complex"/>
    <property type="evidence" value="ECO:0007669"/>
    <property type="project" value="UniProtKB-KW"/>
</dbReference>
<evidence type="ECO:0000256" key="2">
    <source>
        <dbReference type="ARBA" id="ARBA00005513"/>
    </source>
</evidence>
<dbReference type="PANTHER" id="PTHR33445">
    <property type="entry name" value="ATP SYNTHASE SUBUNIT B', CHLOROPLASTIC"/>
    <property type="match status" value="1"/>
</dbReference>
<evidence type="ECO:0000256" key="5">
    <source>
        <dbReference type="ARBA" id="ARBA00022692"/>
    </source>
</evidence>
<dbReference type="HAMAP" id="MF_01399">
    <property type="entry name" value="ATP_synth_bprime"/>
    <property type="match status" value="1"/>
</dbReference>
<evidence type="ECO:0000313" key="14">
    <source>
        <dbReference type="Proteomes" id="UP001190700"/>
    </source>
</evidence>
<dbReference type="CDD" id="cd06503">
    <property type="entry name" value="ATP-synt_Fo_b"/>
    <property type="match status" value="1"/>
</dbReference>
<evidence type="ECO:0000256" key="6">
    <source>
        <dbReference type="ARBA" id="ARBA00022781"/>
    </source>
</evidence>
<feature type="coiled-coil region" evidence="12">
    <location>
        <begin position="153"/>
        <end position="206"/>
    </location>
</feature>
<name>A0AAE0FUH9_9CHLO</name>
<dbReference type="Proteomes" id="UP001190700">
    <property type="component" value="Unassembled WGS sequence"/>
</dbReference>
<proteinExistence type="inferred from homology"/>
<evidence type="ECO:0000313" key="13">
    <source>
        <dbReference type="EMBL" id="KAK3266095.1"/>
    </source>
</evidence>
<evidence type="ECO:0008006" key="15">
    <source>
        <dbReference type="Google" id="ProtNLM"/>
    </source>
</evidence>
<keyword evidence="7" id="KW-1133">Transmembrane helix</keyword>
<keyword evidence="6 11" id="KW-0375">Hydrogen ion transport</keyword>
<comment type="similarity">
    <text evidence="2 11">Belongs to the ATPase B chain family.</text>
</comment>
<reference evidence="13 14" key="1">
    <citation type="journal article" date="2015" name="Genome Biol. Evol.">
        <title>Comparative Genomics of a Bacterivorous Green Alga Reveals Evolutionary Causalities and Consequences of Phago-Mixotrophic Mode of Nutrition.</title>
        <authorList>
            <person name="Burns J.A."/>
            <person name="Paasch A."/>
            <person name="Narechania A."/>
            <person name="Kim E."/>
        </authorList>
    </citation>
    <scope>NUCLEOTIDE SEQUENCE [LARGE SCALE GENOMIC DNA]</scope>
    <source>
        <strain evidence="13 14">PLY_AMNH</strain>
    </source>
</reference>
<protein>
    <recommendedName>
        <fullName evidence="15">ATP synthase subunit b', chloroplastic</fullName>
    </recommendedName>
</protein>
<dbReference type="GO" id="GO:0015986">
    <property type="term" value="P:proton motive force-driven ATP synthesis"/>
    <property type="evidence" value="ECO:0007669"/>
    <property type="project" value="InterPro"/>
</dbReference>
<comment type="function">
    <text evidence="10">F(1)F(0) ATP synthase produces ATP from ADP in the presence of a proton or sodium gradient. F-type ATPases consist of two structural domains, F(1) containing the extramembraneous catalytic core and F(0) containing the membrane proton channel, linked together by a central stalk and a peripheral stalk. During catalysis, ATP synthesis in the catalytic domain of F(1) is coupled via a rotary mechanism of the central stalk subunits to proton translocation.</text>
</comment>
<dbReference type="Pfam" id="PF00430">
    <property type="entry name" value="ATP-synt_B"/>
    <property type="match status" value="1"/>
</dbReference>
<dbReference type="GO" id="GO:0046961">
    <property type="term" value="F:proton-transporting ATPase activity, rotational mechanism"/>
    <property type="evidence" value="ECO:0007669"/>
    <property type="project" value="TreeGrafter"/>
</dbReference>
<dbReference type="InterPro" id="IPR050059">
    <property type="entry name" value="ATP_synthase_B_chain"/>
</dbReference>
<evidence type="ECO:0000256" key="7">
    <source>
        <dbReference type="ARBA" id="ARBA00022989"/>
    </source>
</evidence>
<evidence type="ECO:0000256" key="4">
    <source>
        <dbReference type="ARBA" id="ARBA00022547"/>
    </source>
</evidence>
<keyword evidence="8 11" id="KW-0406">Ion transport</keyword>
<sequence>MAAQTVASSVLRVACKAPTVAKSTKVVALSSRNAGFAPMQASLKMTPAVQRLVNLVIEAKSEAEIPAAAKPLIATAVANVLMASPAMAGELFDFNLTLPIIMGQYLVLMVILDKLIFAPVGEVLDNRDSELRSKLVAVKDNSSELDALAEEAAAILKAARADAQEAIQSAKSKTEKECAEKLSTANNKMQKELATALSNLEKQKQESLGNLDAQVEALASEIVKKVLPA</sequence>
<accession>A0AAE0FUH9</accession>
<evidence type="ECO:0000256" key="1">
    <source>
        <dbReference type="ARBA" id="ARBA00004167"/>
    </source>
</evidence>
<dbReference type="InterPro" id="IPR002146">
    <property type="entry name" value="ATP_synth_b/b'su_bac/chlpt"/>
</dbReference>
<keyword evidence="5 11" id="KW-0812">Transmembrane</keyword>
<dbReference type="HAMAP" id="MF_01398">
    <property type="entry name" value="ATP_synth_b_bprime"/>
    <property type="match status" value="1"/>
</dbReference>
<gene>
    <name evidence="13" type="ORF">CYMTET_25257</name>
</gene>
<comment type="caution">
    <text evidence="13">The sequence shown here is derived from an EMBL/GenBank/DDBJ whole genome shotgun (WGS) entry which is preliminary data.</text>
</comment>
<dbReference type="EMBL" id="LGRX02013443">
    <property type="protein sequence ID" value="KAK3266095.1"/>
    <property type="molecule type" value="Genomic_DNA"/>
</dbReference>
<dbReference type="PANTHER" id="PTHR33445:SF2">
    <property type="entry name" value="ATP SYNTHASE SUBUNIT B', CHLOROPLASTIC"/>
    <property type="match status" value="1"/>
</dbReference>
<dbReference type="AlphaFoldDB" id="A0AAE0FUH9"/>
<comment type="subcellular location">
    <subcellularLocation>
        <location evidence="1">Membrane</location>
        <topology evidence="1">Single-pass membrane protein</topology>
    </subcellularLocation>
</comment>
<organism evidence="13 14">
    <name type="scientific">Cymbomonas tetramitiformis</name>
    <dbReference type="NCBI Taxonomy" id="36881"/>
    <lineage>
        <taxon>Eukaryota</taxon>
        <taxon>Viridiplantae</taxon>
        <taxon>Chlorophyta</taxon>
        <taxon>Pyramimonadophyceae</taxon>
        <taxon>Pyramimonadales</taxon>
        <taxon>Pyramimonadaceae</taxon>
        <taxon>Cymbomonas</taxon>
    </lineage>
</organism>
<keyword evidence="4 11" id="KW-0138">CF(0)</keyword>
<evidence type="ECO:0000256" key="3">
    <source>
        <dbReference type="ARBA" id="ARBA00022448"/>
    </source>
</evidence>
<keyword evidence="3 11" id="KW-0813">Transport</keyword>
<keyword evidence="9" id="KW-0472">Membrane</keyword>